<gene>
    <name evidence="6" type="ORF">MEDL_50776</name>
</gene>
<keyword evidence="7" id="KW-1185">Reference proteome</keyword>
<evidence type="ECO:0000256" key="4">
    <source>
        <dbReference type="ARBA" id="ARBA00035269"/>
    </source>
</evidence>
<dbReference type="AlphaFoldDB" id="A0A8S3TXT4"/>
<dbReference type="InterPro" id="IPR026569">
    <property type="entry name" value="Ribosomal_bL28"/>
</dbReference>
<dbReference type="Proteomes" id="UP000683360">
    <property type="component" value="Unassembled WGS sequence"/>
</dbReference>
<evidence type="ECO:0000256" key="1">
    <source>
        <dbReference type="ARBA" id="ARBA00008760"/>
    </source>
</evidence>
<comment type="similarity">
    <text evidence="1">Belongs to the bacterial ribosomal protein bL28 family.</text>
</comment>
<evidence type="ECO:0000256" key="3">
    <source>
        <dbReference type="ARBA" id="ARBA00023274"/>
    </source>
</evidence>
<keyword evidence="3" id="KW-0687">Ribonucleoprotein</keyword>
<dbReference type="InterPro" id="IPR034704">
    <property type="entry name" value="Ribosomal_bL28/bL31-like_sf"/>
</dbReference>
<dbReference type="PANTHER" id="PTHR13528">
    <property type="entry name" value="39S RIBOSOMAL PROTEIN L28, MITOCHONDRIAL"/>
    <property type="match status" value="1"/>
</dbReference>
<accession>A0A8S3TXT4</accession>
<keyword evidence="2" id="KW-0689">Ribosomal protein</keyword>
<proteinExistence type="inferred from homology"/>
<evidence type="ECO:0000256" key="5">
    <source>
        <dbReference type="ARBA" id="ARBA00035538"/>
    </source>
</evidence>
<dbReference type="SUPFAM" id="SSF143800">
    <property type="entry name" value="L28p-like"/>
    <property type="match status" value="1"/>
</dbReference>
<dbReference type="PANTHER" id="PTHR13528:SF2">
    <property type="entry name" value="LARGE RIBOSOMAL SUBUNIT PROTEIN BL28M"/>
    <property type="match status" value="1"/>
</dbReference>
<dbReference type="GO" id="GO:0005762">
    <property type="term" value="C:mitochondrial large ribosomal subunit"/>
    <property type="evidence" value="ECO:0007669"/>
    <property type="project" value="TreeGrafter"/>
</dbReference>
<dbReference type="GO" id="GO:0003735">
    <property type="term" value="F:structural constituent of ribosome"/>
    <property type="evidence" value="ECO:0007669"/>
    <property type="project" value="InterPro"/>
</dbReference>
<comment type="caution">
    <text evidence="6">The sequence shown here is derived from an EMBL/GenBank/DDBJ whole genome shotgun (WGS) entry which is preliminary data.</text>
</comment>
<evidence type="ECO:0000313" key="6">
    <source>
        <dbReference type="EMBL" id="CAG2238383.1"/>
    </source>
</evidence>
<dbReference type="EMBL" id="CAJPWZ010002427">
    <property type="protein sequence ID" value="CAG2238383.1"/>
    <property type="molecule type" value="Genomic_DNA"/>
</dbReference>
<reference evidence="6" key="1">
    <citation type="submission" date="2021-03" db="EMBL/GenBank/DDBJ databases">
        <authorList>
            <person name="Bekaert M."/>
        </authorList>
    </citation>
    <scope>NUCLEOTIDE SEQUENCE</scope>
</reference>
<evidence type="ECO:0000256" key="2">
    <source>
        <dbReference type="ARBA" id="ARBA00022980"/>
    </source>
</evidence>
<organism evidence="6 7">
    <name type="scientific">Mytilus edulis</name>
    <name type="common">Blue mussel</name>
    <dbReference type="NCBI Taxonomy" id="6550"/>
    <lineage>
        <taxon>Eukaryota</taxon>
        <taxon>Metazoa</taxon>
        <taxon>Spiralia</taxon>
        <taxon>Lophotrochozoa</taxon>
        <taxon>Mollusca</taxon>
        <taxon>Bivalvia</taxon>
        <taxon>Autobranchia</taxon>
        <taxon>Pteriomorphia</taxon>
        <taxon>Mytilida</taxon>
        <taxon>Mytiloidea</taxon>
        <taxon>Mytilidae</taxon>
        <taxon>Mytilinae</taxon>
        <taxon>Mytilus</taxon>
    </lineage>
</organism>
<dbReference type="OrthoDB" id="361870at2759"/>
<name>A0A8S3TXT4_MYTED</name>
<evidence type="ECO:0000313" key="7">
    <source>
        <dbReference type="Proteomes" id="UP000683360"/>
    </source>
</evidence>
<sequence>MLGSGNQDIHRRKMSRVKFNGTVVPAIRNALKLNRYRKAAYEYRWDQSVDHLFPEHYKQRCEEFMRRLPKPVHYKPAESKWKINPETDRWEVNNDEPVYVVYPEQCNDGLWGGEGVVQGEYIARWKRKRSLEFPKIWRPNLIRRIFYSEILNKWYHVVVTPRTLDLIDESNGFDNYILKTHERDLNSKLGMNFKRAMLLALVRQDMYPDDPEKKQKICDKYKEFIIPEEEAEWLGLSIKEAIKKGKKLQEENNPQIPLKYSLTKVLALRLQEISENKDQDSAVDEGLTNKFKNLIPFQNQMTKEADIKSVLHECSDVTLNRCVDVARKDQDLD</sequence>
<protein>
    <recommendedName>
        <fullName evidence="4">Large ribosomal subunit protein bL28m</fullName>
    </recommendedName>
    <alternativeName>
        <fullName evidence="5">39S ribosomal protein L28, mitochondrial</fullName>
    </alternativeName>
</protein>